<dbReference type="RefSeq" id="WP_268246835.1">
    <property type="nucleotide sequence ID" value="NZ_BMSG01000072.1"/>
</dbReference>
<evidence type="ECO:0000313" key="2">
    <source>
        <dbReference type="Proteomes" id="UP001598251"/>
    </source>
</evidence>
<dbReference type="Proteomes" id="UP001598251">
    <property type="component" value="Unassembled WGS sequence"/>
</dbReference>
<protein>
    <submittedName>
        <fullName evidence="1">Uncharacterized protein</fullName>
    </submittedName>
</protein>
<sequence>MSSSASDVIRDVLNVLPFDRFARRIYDGAFSGMDLTARPAHR</sequence>
<keyword evidence="2" id="KW-1185">Reference proteome</keyword>
<organism evidence="1 2">
    <name type="scientific">Streptomyces sindenensis</name>
    <dbReference type="NCBI Taxonomy" id="67363"/>
    <lineage>
        <taxon>Bacteria</taxon>
        <taxon>Bacillati</taxon>
        <taxon>Actinomycetota</taxon>
        <taxon>Actinomycetes</taxon>
        <taxon>Kitasatosporales</taxon>
        <taxon>Streptomycetaceae</taxon>
        <taxon>Streptomyces</taxon>
    </lineage>
</organism>
<gene>
    <name evidence="1" type="ORF">ACFWSS_25855</name>
</gene>
<reference evidence="1 2" key="1">
    <citation type="submission" date="2024-09" db="EMBL/GenBank/DDBJ databases">
        <title>The Natural Products Discovery Center: Release of the First 8490 Sequenced Strains for Exploring Actinobacteria Biosynthetic Diversity.</title>
        <authorList>
            <person name="Kalkreuter E."/>
            <person name="Kautsar S.A."/>
            <person name="Yang D."/>
            <person name="Bader C.D."/>
            <person name="Teijaro C.N."/>
            <person name="Fluegel L."/>
            <person name="Davis C.M."/>
            <person name="Simpson J.R."/>
            <person name="Lauterbach L."/>
            <person name="Steele A.D."/>
            <person name="Gui C."/>
            <person name="Meng S."/>
            <person name="Li G."/>
            <person name="Viehrig K."/>
            <person name="Ye F."/>
            <person name="Su P."/>
            <person name="Kiefer A.F."/>
            <person name="Nichols A."/>
            <person name="Cepeda A.J."/>
            <person name="Yan W."/>
            <person name="Fan B."/>
            <person name="Jiang Y."/>
            <person name="Adhikari A."/>
            <person name="Zheng C.-J."/>
            <person name="Schuster L."/>
            <person name="Cowan T.M."/>
            <person name="Smanski M.J."/>
            <person name="Chevrette M.G."/>
            <person name="De Carvalho L.P.S."/>
            <person name="Shen B."/>
        </authorList>
    </citation>
    <scope>NUCLEOTIDE SEQUENCE [LARGE SCALE GENOMIC DNA]</scope>
    <source>
        <strain evidence="1 2">NPDC058546</strain>
    </source>
</reference>
<accession>A0ABW6EV48</accession>
<comment type="caution">
    <text evidence="1">The sequence shown here is derived from an EMBL/GenBank/DDBJ whole genome shotgun (WGS) entry which is preliminary data.</text>
</comment>
<dbReference type="EMBL" id="JBHXOF010000019">
    <property type="protein sequence ID" value="MFD4216296.1"/>
    <property type="molecule type" value="Genomic_DNA"/>
</dbReference>
<evidence type="ECO:0000313" key="1">
    <source>
        <dbReference type="EMBL" id="MFD4216296.1"/>
    </source>
</evidence>
<proteinExistence type="predicted"/>
<name>A0ABW6EV48_9ACTN</name>